<proteinExistence type="predicted"/>
<reference evidence="1" key="2">
    <citation type="submission" date="2022-01" db="EMBL/GenBank/DDBJ databases">
        <authorList>
            <person name="Yamashiro T."/>
            <person name="Shiraishi A."/>
            <person name="Satake H."/>
            <person name="Nakayama K."/>
        </authorList>
    </citation>
    <scope>NUCLEOTIDE SEQUENCE</scope>
</reference>
<dbReference type="EMBL" id="BQNB010020872">
    <property type="protein sequence ID" value="GJU00518.1"/>
    <property type="molecule type" value="Genomic_DNA"/>
</dbReference>
<reference evidence="1" key="1">
    <citation type="journal article" date="2022" name="Int. J. Mol. Sci.">
        <title>Draft Genome of Tanacetum Coccineum: Genomic Comparison of Closely Related Tanacetum-Family Plants.</title>
        <authorList>
            <person name="Yamashiro T."/>
            <person name="Shiraishi A."/>
            <person name="Nakayama K."/>
            <person name="Satake H."/>
        </authorList>
    </citation>
    <scope>NUCLEOTIDE SEQUENCE</scope>
</reference>
<dbReference type="Proteomes" id="UP001151760">
    <property type="component" value="Unassembled WGS sequence"/>
</dbReference>
<protein>
    <submittedName>
        <fullName evidence="1">Uncharacterized protein</fullName>
    </submittedName>
</protein>
<comment type="caution">
    <text evidence="1">The sequence shown here is derived from an EMBL/GenBank/DDBJ whole genome shotgun (WGS) entry which is preliminary data.</text>
</comment>
<accession>A0ABQ5IK09</accession>
<keyword evidence="2" id="KW-1185">Reference proteome</keyword>
<evidence type="ECO:0000313" key="1">
    <source>
        <dbReference type="EMBL" id="GJU00518.1"/>
    </source>
</evidence>
<gene>
    <name evidence="1" type="ORF">Tco_1110856</name>
</gene>
<sequence>MSPKAVLLKTGLIPLNIVRLVNTAHPKTAVHSAKSKTHFSKQAQSTAKRLFYKHTSLTRRSMHEGKGKPQHDDKGYLTVGLLKAPDWKHSFNSLSIQAFDGGYVAFEGGAYGGKITGKGTLKTDNLDFEDEELSAIQTSTSLDTGGISLIKKAIGKQNGSQKETRKMKRGIVIRSKVQGGHALYEFCIQHQEQVNVDDIIFGSTHKELCTGFEKPNEERSVSNEF</sequence>
<evidence type="ECO:0000313" key="2">
    <source>
        <dbReference type="Proteomes" id="UP001151760"/>
    </source>
</evidence>
<name>A0ABQ5IK09_9ASTR</name>
<organism evidence="1 2">
    <name type="scientific">Tanacetum coccineum</name>
    <dbReference type="NCBI Taxonomy" id="301880"/>
    <lineage>
        <taxon>Eukaryota</taxon>
        <taxon>Viridiplantae</taxon>
        <taxon>Streptophyta</taxon>
        <taxon>Embryophyta</taxon>
        <taxon>Tracheophyta</taxon>
        <taxon>Spermatophyta</taxon>
        <taxon>Magnoliopsida</taxon>
        <taxon>eudicotyledons</taxon>
        <taxon>Gunneridae</taxon>
        <taxon>Pentapetalae</taxon>
        <taxon>asterids</taxon>
        <taxon>campanulids</taxon>
        <taxon>Asterales</taxon>
        <taxon>Asteraceae</taxon>
        <taxon>Asteroideae</taxon>
        <taxon>Anthemideae</taxon>
        <taxon>Anthemidinae</taxon>
        <taxon>Tanacetum</taxon>
    </lineage>
</organism>